<reference evidence="2" key="1">
    <citation type="submission" date="2022-08" db="EMBL/GenBank/DDBJ databases">
        <title>Complete Genome Sequences of 2 Bosea sp. soil isolates.</title>
        <authorList>
            <person name="Alvarez Arevalo M."/>
            <person name="Sterndorff E.B."/>
            <person name="Faurdal D."/>
            <person name="Joergensen T.S."/>
            <person name="Weber T."/>
        </authorList>
    </citation>
    <scope>NUCLEOTIDE SEQUENCE</scope>
    <source>
        <strain evidence="2">NBC_00436</strain>
    </source>
</reference>
<feature type="domain" description="PIN" evidence="1">
    <location>
        <begin position="4"/>
        <end position="122"/>
    </location>
</feature>
<protein>
    <submittedName>
        <fullName evidence="2">Type II toxin-antitoxin system VapC family toxin</fullName>
    </submittedName>
</protein>
<dbReference type="InterPro" id="IPR052919">
    <property type="entry name" value="TA_system_RNase"/>
</dbReference>
<sequence length="128" mass="14156">MKLLVDTHLLLWLALGSSKLSTRARSVIEDAGNSLFFSAASIWEVAIKRGLDRDDFTVDPRLLRRGLLDNGYEELAIDSRHAVATLDLPPLHKDPFDRILVAQAMVEGMTLATADEAVARYPGTILRV</sequence>
<dbReference type="InterPro" id="IPR029060">
    <property type="entry name" value="PIN-like_dom_sf"/>
</dbReference>
<dbReference type="AlphaFoldDB" id="A0A9E7ZP77"/>
<organism evidence="2">
    <name type="scientific">Bosea sp. NBC_00436</name>
    <dbReference type="NCBI Taxonomy" id="2969620"/>
    <lineage>
        <taxon>Bacteria</taxon>
        <taxon>Pseudomonadati</taxon>
        <taxon>Pseudomonadota</taxon>
        <taxon>Alphaproteobacteria</taxon>
        <taxon>Hyphomicrobiales</taxon>
        <taxon>Boseaceae</taxon>
        <taxon>Bosea</taxon>
    </lineage>
</organism>
<evidence type="ECO:0000313" key="2">
    <source>
        <dbReference type="EMBL" id="UZF87709.1"/>
    </source>
</evidence>
<dbReference type="PANTHER" id="PTHR36173:SF2">
    <property type="entry name" value="RIBONUCLEASE VAPC16"/>
    <property type="match status" value="1"/>
</dbReference>
<dbReference type="InterPro" id="IPR041705">
    <property type="entry name" value="PIN_Sll0205"/>
</dbReference>
<accession>A0A9E7ZP77</accession>
<dbReference type="InterPro" id="IPR002716">
    <property type="entry name" value="PIN_dom"/>
</dbReference>
<dbReference type="SUPFAM" id="SSF88723">
    <property type="entry name" value="PIN domain-like"/>
    <property type="match status" value="1"/>
</dbReference>
<dbReference type="Gene3D" id="3.40.50.1010">
    <property type="entry name" value="5'-nuclease"/>
    <property type="match status" value="1"/>
</dbReference>
<dbReference type="EMBL" id="CP102774">
    <property type="protein sequence ID" value="UZF87709.1"/>
    <property type="molecule type" value="Genomic_DNA"/>
</dbReference>
<dbReference type="Pfam" id="PF01850">
    <property type="entry name" value="PIN"/>
    <property type="match status" value="1"/>
</dbReference>
<dbReference type="CDD" id="cd09872">
    <property type="entry name" value="PIN_Sll0205-like"/>
    <property type="match status" value="1"/>
</dbReference>
<name>A0A9E7ZP77_9HYPH</name>
<gene>
    <name evidence="2" type="ORF">NWE54_02660</name>
</gene>
<evidence type="ECO:0000259" key="1">
    <source>
        <dbReference type="Pfam" id="PF01850"/>
    </source>
</evidence>
<proteinExistence type="predicted"/>
<dbReference type="PANTHER" id="PTHR36173">
    <property type="entry name" value="RIBONUCLEASE VAPC16-RELATED"/>
    <property type="match status" value="1"/>
</dbReference>